<feature type="region of interest" description="Disordered" evidence="1">
    <location>
        <begin position="178"/>
        <end position="198"/>
    </location>
</feature>
<dbReference type="EMBL" id="QICN01000006">
    <property type="protein sequence ID" value="PXV67231.1"/>
    <property type="molecule type" value="Genomic_DNA"/>
</dbReference>
<dbReference type="Pfam" id="PF00293">
    <property type="entry name" value="NUDIX"/>
    <property type="match status" value="1"/>
</dbReference>
<dbReference type="PANTHER" id="PTHR43222:SF2">
    <property type="entry name" value="NUDIX HYDROLASE 23, CHLOROPLASTIC"/>
    <property type="match status" value="1"/>
</dbReference>
<dbReference type="AlphaFoldDB" id="A0A318E880"/>
<dbReference type="PANTHER" id="PTHR43222">
    <property type="entry name" value="NUDIX HYDROLASE 23"/>
    <property type="match status" value="1"/>
</dbReference>
<dbReference type="OrthoDB" id="5417595at2"/>
<evidence type="ECO:0000313" key="3">
    <source>
        <dbReference type="EMBL" id="PXV67231.1"/>
    </source>
</evidence>
<feature type="domain" description="Nudix hydrolase" evidence="2">
    <location>
        <begin position="38"/>
        <end position="164"/>
    </location>
</feature>
<evidence type="ECO:0000259" key="2">
    <source>
        <dbReference type="PROSITE" id="PS51462"/>
    </source>
</evidence>
<name>A0A318E880_9GAMM</name>
<dbReference type="SUPFAM" id="SSF55811">
    <property type="entry name" value="Nudix"/>
    <property type="match status" value="1"/>
</dbReference>
<gene>
    <name evidence="3" type="ORF">C8D93_106209</name>
</gene>
<dbReference type="RefSeq" id="WP_110265543.1">
    <property type="nucleotide sequence ID" value="NZ_CAKZQT010000001.1"/>
</dbReference>
<dbReference type="Gene3D" id="3.90.79.10">
    <property type="entry name" value="Nucleoside Triphosphate Pyrophosphohydrolase"/>
    <property type="match status" value="1"/>
</dbReference>
<dbReference type="InterPro" id="IPR000086">
    <property type="entry name" value="NUDIX_hydrolase_dom"/>
</dbReference>
<dbReference type="Proteomes" id="UP000248330">
    <property type="component" value="Unassembled WGS sequence"/>
</dbReference>
<dbReference type="Gene3D" id="2.20.70.10">
    <property type="match status" value="1"/>
</dbReference>
<evidence type="ECO:0000256" key="1">
    <source>
        <dbReference type="SAM" id="MobiDB-lite"/>
    </source>
</evidence>
<proteinExistence type="predicted"/>
<evidence type="ECO:0000313" key="4">
    <source>
        <dbReference type="Proteomes" id="UP000248330"/>
    </source>
</evidence>
<keyword evidence="4" id="KW-1185">Reference proteome</keyword>
<organism evidence="3 4">
    <name type="scientific">Sinimarinibacterium flocculans</name>
    <dbReference type="NCBI Taxonomy" id="985250"/>
    <lineage>
        <taxon>Bacteria</taxon>
        <taxon>Pseudomonadati</taxon>
        <taxon>Pseudomonadota</taxon>
        <taxon>Gammaproteobacteria</taxon>
        <taxon>Nevskiales</taxon>
        <taxon>Nevskiaceae</taxon>
        <taxon>Sinimarinibacterium</taxon>
    </lineage>
</organism>
<sequence>MHAQTRFCNVCGHSVDFLVPAGDHLPRHVCPSCGQVQYRNPKVIVGVIPEWRDGRVLMCRRNIEPRLGLWTFPAGFMEMGETSAAGAAREAREESLAEVEVGSLLMVMNVPYVSQVYMVHCGRLLSEEFGPTPESSEVVLMREDEIPWDDIAFPTIWHSLRHFFDDRRNGSFSTHLLDLTFKPRPPQRPEVPGDDPTA</sequence>
<dbReference type="InterPro" id="IPR029401">
    <property type="entry name" value="Nudix_N"/>
</dbReference>
<accession>A0A318E880</accession>
<reference evidence="3 4" key="1">
    <citation type="submission" date="2018-04" db="EMBL/GenBank/DDBJ databases">
        <title>Genomic Encyclopedia of Type Strains, Phase IV (KMG-IV): sequencing the most valuable type-strain genomes for metagenomic binning, comparative biology and taxonomic classification.</title>
        <authorList>
            <person name="Goeker M."/>
        </authorList>
    </citation>
    <scope>NUCLEOTIDE SEQUENCE [LARGE SCALE GENOMIC DNA]</scope>
    <source>
        <strain evidence="3 4">DSM 104150</strain>
    </source>
</reference>
<dbReference type="GO" id="GO:0003824">
    <property type="term" value="F:catalytic activity"/>
    <property type="evidence" value="ECO:0007669"/>
    <property type="project" value="UniProtKB-ARBA"/>
</dbReference>
<dbReference type="Pfam" id="PF14803">
    <property type="entry name" value="Zn_ribbon_Nudix"/>
    <property type="match status" value="1"/>
</dbReference>
<dbReference type="PROSITE" id="PS51462">
    <property type="entry name" value="NUDIX"/>
    <property type="match status" value="1"/>
</dbReference>
<comment type="caution">
    <text evidence="3">The sequence shown here is derived from an EMBL/GenBank/DDBJ whole genome shotgun (WGS) entry which is preliminary data.</text>
</comment>
<dbReference type="InterPro" id="IPR015797">
    <property type="entry name" value="NUDIX_hydrolase-like_dom_sf"/>
</dbReference>
<protein>
    <submittedName>
        <fullName evidence="3">ADP-ribose pyrophosphatase YjhB (NUDIX family)</fullName>
    </submittedName>
</protein>